<dbReference type="SUPFAM" id="SSF51905">
    <property type="entry name" value="FAD/NAD(P)-binding domain"/>
    <property type="match status" value="1"/>
</dbReference>
<dbReference type="Pfam" id="PF01266">
    <property type="entry name" value="DAO"/>
    <property type="match status" value="1"/>
</dbReference>
<dbReference type="EMBL" id="DSVQ01000018">
    <property type="protein sequence ID" value="HGT40813.1"/>
    <property type="molecule type" value="Genomic_DNA"/>
</dbReference>
<dbReference type="GO" id="GO:0009228">
    <property type="term" value="P:thiamine biosynthetic process"/>
    <property type="evidence" value="ECO:0007669"/>
    <property type="project" value="UniProtKB-KW"/>
</dbReference>
<evidence type="ECO:0000256" key="3">
    <source>
        <dbReference type="ARBA" id="ARBA00023002"/>
    </source>
</evidence>
<organism evidence="5">
    <name type="scientific">Schlesneria paludicola</name>
    <dbReference type="NCBI Taxonomy" id="360056"/>
    <lineage>
        <taxon>Bacteria</taxon>
        <taxon>Pseudomonadati</taxon>
        <taxon>Planctomycetota</taxon>
        <taxon>Planctomycetia</taxon>
        <taxon>Planctomycetales</taxon>
        <taxon>Planctomycetaceae</taxon>
        <taxon>Schlesneria</taxon>
    </lineage>
</organism>
<dbReference type="PANTHER" id="PTHR13847">
    <property type="entry name" value="SARCOSINE DEHYDROGENASE-RELATED"/>
    <property type="match status" value="1"/>
</dbReference>
<dbReference type="GO" id="GO:0009229">
    <property type="term" value="P:thiamine diphosphate biosynthetic process"/>
    <property type="evidence" value="ECO:0007669"/>
    <property type="project" value="UniProtKB-UniPathway"/>
</dbReference>
<dbReference type="GO" id="GO:0043799">
    <property type="term" value="F:glycine oxidase activity"/>
    <property type="evidence" value="ECO:0007669"/>
    <property type="project" value="UniProtKB-EC"/>
</dbReference>
<comment type="pathway">
    <text evidence="1">Cofactor biosynthesis; thiamine diphosphate biosynthesis.</text>
</comment>
<reference evidence="5" key="1">
    <citation type="journal article" date="2020" name="mSystems">
        <title>Genome- and Community-Level Interaction Insights into Carbon Utilization and Element Cycling Functions of Hydrothermarchaeota in Hydrothermal Sediment.</title>
        <authorList>
            <person name="Zhou Z."/>
            <person name="Liu Y."/>
            <person name="Xu W."/>
            <person name="Pan J."/>
            <person name="Luo Z.H."/>
            <person name="Li M."/>
        </authorList>
    </citation>
    <scope>NUCLEOTIDE SEQUENCE [LARGE SCALE GENOMIC DNA]</scope>
    <source>
        <strain evidence="5">SpSt-508</strain>
    </source>
</reference>
<dbReference type="NCBIfam" id="TIGR02352">
    <property type="entry name" value="thiamin_ThiO"/>
    <property type="match status" value="1"/>
</dbReference>
<name>A0A7C4LMV9_9PLAN</name>
<dbReference type="GO" id="GO:0005737">
    <property type="term" value="C:cytoplasm"/>
    <property type="evidence" value="ECO:0007669"/>
    <property type="project" value="TreeGrafter"/>
</dbReference>
<gene>
    <name evidence="5" type="primary">thiO</name>
    <name evidence="5" type="ORF">ENS64_16330</name>
</gene>
<dbReference type="UniPathway" id="UPA00060"/>
<protein>
    <submittedName>
        <fullName evidence="5">Glycine oxidase ThiO</fullName>
        <ecNumber evidence="5">1.4.3.19</ecNumber>
    </submittedName>
</protein>
<evidence type="ECO:0000259" key="4">
    <source>
        <dbReference type="Pfam" id="PF01266"/>
    </source>
</evidence>
<dbReference type="Gene3D" id="3.30.9.10">
    <property type="entry name" value="D-Amino Acid Oxidase, subunit A, domain 2"/>
    <property type="match status" value="1"/>
</dbReference>
<evidence type="ECO:0000256" key="1">
    <source>
        <dbReference type="ARBA" id="ARBA00004948"/>
    </source>
</evidence>
<dbReference type="InterPro" id="IPR006076">
    <property type="entry name" value="FAD-dep_OxRdtase"/>
</dbReference>
<evidence type="ECO:0000256" key="2">
    <source>
        <dbReference type="ARBA" id="ARBA00022977"/>
    </source>
</evidence>
<sequence>MRSRAPRHLARPGTAREIHGCWGIPRLFGRGTTRMCDVVVIGGGVIGLSIAYELAESGLSVRLLEQGQIGQEASWAGAGILPPGNPDWARTAEARLRAASAQLWPQWAEKLESQTGINTGYVRCGGLEVRLGSPPSELAEEAEGWRAEQVAIEVLSPDDVRERFPGVSADVTAAYYLPDLAQVRNPWLLTALRTACVQHGVELFTGCPVTSLERNGERVHTARTPGGDFSASHFVIAAGAWSRELIQQAGWRLDVQPVRGQIVLLERLPLPFPCVVQSGTRYVVPRRDGRILVGSTEEHVGYDKRNTSAAVSELLAFATSISPELREARFNRAWAGLRPYVNQGRPFIGCIPTLTNVCVATGHYRAGLQLSPITAVLIRQLITGEPVSLPHDCHRYGTHHDRVS</sequence>
<dbReference type="PANTHER" id="PTHR13847:SF289">
    <property type="entry name" value="GLYCINE OXIDASE"/>
    <property type="match status" value="1"/>
</dbReference>
<dbReference type="GO" id="GO:0050660">
    <property type="term" value="F:flavin adenine dinucleotide binding"/>
    <property type="evidence" value="ECO:0007669"/>
    <property type="project" value="InterPro"/>
</dbReference>
<dbReference type="AlphaFoldDB" id="A0A7C4LMV9"/>
<proteinExistence type="predicted"/>
<keyword evidence="3 5" id="KW-0560">Oxidoreductase</keyword>
<dbReference type="InterPro" id="IPR012727">
    <property type="entry name" value="Gly_oxidase_ThiO"/>
</dbReference>
<dbReference type="Gene3D" id="3.50.50.60">
    <property type="entry name" value="FAD/NAD(P)-binding domain"/>
    <property type="match status" value="1"/>
</dbReference>
<comment type="caution">
    <text evidence="5">The sequence shown here is derived from an EMBL/GenBank/DDBJ whole genome shotgun (WGS) entry which is preliminary data.</text>
</comment>
<dbReference type="SUPFAM" id="SSF54373">
    <property type="entry name" value="FAD-linked reductases, C-terminal domain"/>
    <property type="match status" value="1"/>
</dbReference>
<feature type="domain" description="FAD dependent oxidoreductase" evidence="4">
    <location>
        <begin position="37"/>
        <end position="380"/>
    </location>
</feature>
<dbReference type="InterPro" id="IPR036188">
    <property type="entry name" value="FAD/NAD-bd_sf"/>
</dbReference>
<accession>A0A7C4LMV9</accession>
<dbReference type="EC" id="1.4.3.19" evidence="5"/>
<evidence type="ECO:0000313" key="5">
    <source>
        <dbReference type="EMBL" id="HGT40813.1"/>
    </source>
</evidence>
<keyword evidence="2" id="KW-0784">Thiamine biosynthesis</keyword>